<dbReference type="PANTHER" id="PTHR43156">
    <property type="entry name" value="STAGE II SPORULATION PROTEIN E-RELATED"/>
    <property type="match status" value="1"/>
</dbReference>
<protein>
    <submittedName>
        <fullName evidence="4">GAF domain-containing protein</fullName>
    </submittedName>
</protein>
<dbReference type="Gene3D" id="3.30.450.40">
    <property type="match status" value="2"/>
</dbReference>
<dbReference type="SMART" id="SM00331">
    <property type="entry name" value="PP2C_SIG"/>
    <property type="match status" value="1"/>
</dbReference>
<proteinExistence type="predicted"/>
<evidence type="ECO:0000256" key="2">
    <source>
        <dbReference type="SAM" id="MobiDB-lite"/>
    </source>
</evidence>
<name>A0A538TN42_UNCEI</name>
<dbReference type="EMBL" id="VBOZ01000015">
    <property type="protein sequence ID" value="TMQ65040.1"/>
    <property type="molecule type" value="Genomic_DNA"/>
</dbReference>
<organism evidence="4 5">
    <name type="scientific">Eiseniibacteriota bacterium</name>
    <dbReference type="NCBI Taxonomy" id="2212470"/>
    <lineage>
        <taxon>Bacteria</taxon>
        <taxon>Candidatus Eiseniibacteriota</taxon>
    </lineage>
</organism>
<dbReference type="GO" id="GO:0016791">
    <property type="term" value="F:phosphatase activity"/>
    <property type="evidence" value="ECO:0007669"/>
    <property type="project" value="TreeGrafter"/>
</dbReference>
<dbReference type="InterPro" id="IPR036457">
    <property type="entry name" value="PPM-type-like_dom_sf"/>
</dbReference>
<evidence type="ECO:0000259" key="3">
    <source>
        <dbReference type="PROSITE" id="PS51746"/>
    </source>
</evidence>
<dbReference type="InterPro" id="IPR003018">
    <property type="entry name" value="GAF"/>
</dbReference>
<feature type="region of interest" description="Disordered" evidence="2">
    <location>
        <begin position="22"/>
        <end position="45"/>
    </location>
</feature>
<dbReference type="InterPro" id="IPR001932">
    <property type="entry name" value="PPM-type_phosphatase-like_dom"/>
</dbReference>
<dbReference type="Proteomes" id="UP000317691">
    <property type="component" value="Unassembled WGS sequence"/>
</dbReference>
<dbReference type="SMART" id="SM00065">
    <property type="entry name" value="GAF"/>
    <property type="match status" value="2"/>
</dbReference>
<sequence>MRPGARAQGHRARPPCLRRHVEPGRSRVHRVEHARSPRRPSLVRAREFRHAGAAPVLDPDLVPTPRSSAHSFKAILAAELRGGVPARALPSQGRPRVGRRSLESPGGRPRGAERALERLDRRKTSSQGAPGDVAGRAAPGLRADPRDGSRLLVDGRAGLPRALACGPSGTDRASLLLEGAAGLRRASSKETAAEAMTGETTLREGVRTEEARLRFLVRASRELALLKRDALARRARDLLIGAGSFSEFSLWVLDSRGKFLFPWTLANTPVVGRRPRLHVGEGFAGRALQEEAPVYRPELSEALYVPDEWGGRPLSLLQGILTLPLRRGGEPLGVAVLQKLDRVPPPEEEVAFLGELAIQLAIALGNARVYAEATRERVQNQLLLELGTKISASLEMSRLLEQILDLVFQVVRYDAAGIYIVDKQTQWITRQTIRGYDSERDDAVRLKVGKGLIGWSVKTGQGVIVSDVTTDPRYVNARDQTRSEMVAPIRIGTEVIGAFNLESDEPEAYEDEDMELLMAFAAQAAVAIERTRLHEEVLEKRRLEGEVAIGQRIQRTFLPERNPEIPHFDIAGANYSSELVGGDYYDYIRIADQHLGIVIGDVSGKGIAAALIMASFRASLIAEIRNNYAIKTVFAKVNKLLWESVEPDRFVTAIYGVLDIANRRYTYVNAGHNPAFLYRAGADRFEILDSTGPLLGTFEAASYKERQVEIPAGDLLVLYTDGVTEAMNSEGDFFGEDRLREVIRARKGESAATVVRGIWETVRAFRDREQDDDLTIVAIKGLPA</sequence>
<comment type="caution">
    <text evidence="4">The sequence shown here is derived from an EMBL/GenBank/DDBJ whole genome shotgun (WGS) entry which is preliminary data.</text>
</comment>
<dbReference type="SUPFAM" id="SSF55781">
    <property type="entry name" value="GAF domain-like"/>
    <property type="match status" value="2"/>
</dbReference>
<feature type="domain" description="PPM-type phosphatase" evidence="3">
    <location>
        <begin position="567"/>
        <end position="784"/>
    </location>
</feature>
<keyword evidence="1" id="KW-0378">Hydrolase</keyword>
<dbReference type="Gene3D" id="3.60.40.10">
    <property type="entry name" value="PPM-type phosphatase domain"/>
    <property type="match status" value="1"/>
</dbReference>
<evidence type="ECO:0000313" key="5">
    <source>
        <dbReference type="Proteomes" id="UP000317691"/>
    </source>
</evidence>
<dbReference type="InterPro" id="IPR052016">
    <property type="entry name" value="Bact_Sigma-Reg"/>
</dbReference>
<accession>A0A538TN42</accession>
<dbReference type="Pfam" id="PF07228">
    <property type="entry name" value="SpoIIE"/>
    <property type="match status" value="1"/>
</dbReference>
<dbReference type="Pfam" id="PF13185">
    <property type="entry name" value="GAF_2"/>
    <property type="match status" value="2"/>
</dbReference>
<feature type="region of interest" description="Disordered" evidence="2">
    <location>
        <begin position="86"/>
        <end position="149"/>
    </location>
</feature>
<dbReference type="AlphaFoldDB" id="A0A538TN42"/>
<evidence type="ECO:0000256" key="1">
    <source>
        <dbReference type="ARBA" id="ARBA00022801"/>
    </source>
</evidence>
<evidence type="ECO:0000313" key="4">
    <source>
        <dbReference type="EMBL" id="TMQ65040.1"/>
    </source>
</evidence>
<reference evidence="4 5" key="1">
    <citation type="journal article" date="2019" name="Nat. Microbiol.">
        <title>Mediterranean grassland soil C-N compound turnover is dependent on rainfall and depth, and is mediated by genomically divergent microorganisms.</title>
        <authorList>
            <person name="Diamond S."/>
            <person name="Andeer P.F."/>
            <person name="Li Z."/>
            <person name="Crits-Christoph A."/>
            <person name="Burstein D."/>
            <person name="Anantharaman K."/>
            <person name="Lane K.R."/>
            <person name="Thomas B.C."/>
            <person name="Pan C."/>
            <person name="Northen T.R."/>
            <person name="Banfield J.F."/>
        </authorList>
    </citation>
    <scope>NUCLEOTIDE SEQUENCE [LARGE SCALE GENOMIC DNA]</scope>
    <source>
        <strain evidence="4">WS_9</strain>
    </source>
</reference>
<feature type="compositionally biased region" description="Basic and acidic residues" evidence="2">
    <location>
        <begin position="22"/>
        <end position="35"/>
    </location>
</feature>
<feature type="compositionally biased region" description="Basic and acidic residues" evidence="2">
    <location>
        <begin position="110"/>
        <end position="123"/>
    </location>
</feature>
<dbReference type="PANTHER" id="PTHR43156:SF2">
    <property type="entry name" value="STAGE II SPORULATION PROTEIN E"/>
    <property type="match status" value="1"/>
</dbReference>
<dbReference type="InterPro" id="IPR029016">
    <property type="entry name" value="GAF-like_dom_sf"/>
</dbReference>
<dbReference type="SUPFAM" id="SSF81606">
    <property type="entry name" value="PP2C-like"/>
    <property type="match status" value="1"/>
</dbReference>
<dbReference type="PROSITE" id="PS51746">
    <property type="entry name" value="PPM_2"/>
    <property type="match status" value="1"/>
</dbReference>
<gene>
    <name evidence="4" type="ORF">E6K79_05970</name>
</gene>